<name>A0ABQ0L4B4_MYCCL</name>
<sequence length="236" mass="25898">MGAMSSLERILRRGAGLDLARRVGSVTLTGDDASLKLARVEWVWEEQNKRNASRNGESKIKNPTPTPKTKPACRTHPEQRAEQDEHATKPRPNQRASRRREGQRTCGRVEGGLESGIKKKNQPNRVALPKPSQPSPVCDLRGTVRSSRAKVGGCRVGARKGKRIWEVLNEDKTSRVLLCPSALVRCRICKQGRSASGLEAGAARAGRSATSKPRFGVNQAKCGRGRRGFKDGKMRT</sequence>
<reference evidence="2" key="1">
    <citation type="submission" date="2014-09" db="EMBL/GenBank/DDBJ databases">
        <title>Genome sequence of the luminous mushroom Mycena chlorophos for searching fungal bioluminescence genes.</title>
        <authorList>
            <person name="Tanaka Y."/>
            <person name="Kasuga D."/>
            <person name="Oba Y."/>
            <person name="Hase S."/>
            <person name="Sato K."/>
            <person name="Oba Y."/>
            <person name="Sakakibara Y."/>
        </authorList>
    </citation>
    <scope>NUCLEOTIDE SEQUENCE</scope>
</reference>
<keyword evidence="3" id="KW-1185">Reference proteome</keyword>
<accession>A0ABQ0L4B4</accession>
<organism evidence="2 3">
    <name type="scientific">Mycena chlorophos</name>
    <name type="common">Agaric fungus</name>
    <name type="synonym">Agaricus chlorophos</name>
    <dbReference type="NCBI Taxonomy" id="658473"/>
    <lineage>
        <taxon>Eukaryota</taxon>
        <taxon>Fungi</taxon>
        <taxon>Dikarya</taxon>
        <taxon>Basidiomycota</taxon>
        <taxon>Agaricomycotina</taxon>
        <taxon>Agaricomycetes</taxon>
        <taxon>Agaricomycetidae</taxon>
        <taxon>Agaricales</taxon>
        <taxon>Marasmiineae</taxon>
        <taxon>Mycenaceae</taxon>
        <taxon>Mycena</taxon>
    </lineage>
</organism>
<dbReference type="Proteomes" id="UP000815677">
    <property type="component" value="Unassembled WGS sequence"/>
</dbReference>
<feature type="compositionally biased region" description="Basic and acidic residues" evidence="1">
    <location>
        <begin position="75"/>
        <end position="88"/>
    </location>
</feature>
<feature type="compositionally biased region" description="Low complexity" evidence="1">
    <location>
        <begin position="61"/>
        <end position="70"/>
    </location>
</feature>
<proteinExistence type="predicted"/>
<evidence type="ECO:0000256" key="1">
    <source>
        <dbReference type="SAM" id="MobiDB-lite"/>
    </source>
</evidence>
<protein>
    <submittedName>
        <fullName evidence="2">Uncharacterized protein</fullName>
    </submittedName>
</protein>
<evidence type="ECO:0000313" key="3">
    <source>
        <dbReference type="Proteomes" id="UP000815677"/>
    </source>
</evidence>
<dbReference type="EMBL" id="DF840009">
    <property type="protein sequence ID" value="GAT44681.1"/>
    <property type="molecule type" value="Genomic_DNA"/>
</dbReference>
<feature type="region of interest" description="Disordered" evidence="1">
    <location>
        <begin position="47"/>
        <end position="140"/>
    </location>
</feature>
<gene>
    <name evidence="2" type="ORF">MCHLO_02295</name>
</gene>
<feature type="region of interest" description="Disordered" evidence="1">
    <location>
        <begin position="205"/>
        <end position="236"/>
    </location>
</feature>
<evidence type="ECO:0000313" key="2">
    <source>
        <dbReference type="EMBL" id="GAT44681.1"/>
    </source>
</evidence>